<accession>A0A7D9H734</accession>
<name>A0A7D9H734_PARCT</name>
<keyword evidence="2" id="KW-0863">Zinc-finger</keyword>
<protein>
    <submittedName>
        <fullName evidence="6">THAP domain-containing 2-like</fullName>
    </submittedName>
</protein>
<proteinExistence type="predicted"/>
<dbReference type="Gene3D" id="6.20.210.20">
    <property type="entry name" value="THAP domain"/>
    <property type="match status" value="1"/>
</dbReference>
<dbReference type="GO" id="GO:0008270">
    <property type="term" value="F:zinc ion binding"/>
    <property type="evidence" value="ECO:0007669"/>
    <property type="project" value="UniProtKB-KW"/>
</dbReference>
<dbReference type="PROSITE" id="PS50950">
    <property type="entry name" value="ZF_THAP"/>
    <property type="match status" value="1"/>
</dbReference>
<dbReference type="PANTHER" id="PTHR46927:SF3">
    <property type="entry name" value="THAP-TYPE DOMAIN-CONTAINING PROTEIN"/>
    <property type="match status" value="1"/>
</dbReference>
<reference evidence="6" key="1">
    <citation type="submission" date="2020-04" db="EMBL/GenBank/DDBJ databases">
        <authorList>
            <person name="Alioto T."/>
            <person name="Alioto T."/>
            <person name="Gomez Garrido J."/>
        </authorList>
    </citation>
    <scope>NUCLEOTIDE SEQUENCE</scope>
    <source>
        <strain evidence="6">A484AB</strain>
    </source>
</reference>
<dbReference type="InterPro" id="IPR006612">
    <property type="entry name" value="THAP_Znf"/>
</dbReference>
<feature type="compositionally biased region" description="Polar residues" evidence="5">
    <location>
        <begin position="222"/>
        <end position="240"/>
    </location>
</feature>
<evidence type="ECO:0000313" key="7">
    <source>
        <dbReference type="Proteomes" id="UP001152795"/>
    </source>
</evidence>
<keyword evidence="1" id="KW-0479">Metal-binding</keyword>
<organism evidence="6 7">
    <name type="scientific">Paramuricea clavata</name>
    <name type="common">Red gorgonian</name>
    <name type="synonym">Violescent sea-whip</name>
    <dbReference type="NCBI Taxonomy" id="317549"/>
    <lineage>
        <taxon>Eukaryota</taxon>
        <taxon>Metazoa</taxon>
        <taxon>Cnidaria</taxon>
        <taxon>Anthozoa</taxon>
        <taxon>Octocorallia</taxon>
        <taxon>Malacalcyonacea</taxon>
        <taxon>Plexauridae</taxon>
        <taxon>Paramuricea</taxon>
    </lineage>
</organism>
<evidence type="ECO:0000256" key="5">
    <source>
        <dbReference type="SAM" id="MobiDB-lite"/>
    </source>
</evidence>
<dbReference type="Proteomes" id="UP001152795">
    <property type="component" value="Unassembled WGS sequence"/>
</dbReference>
<keyword evidence="3" id="KW-0862">Zinc</keyword>
<evidence type="ECO:0000313" key="6">
    <source>
        <dbReference type="EMBL" id="CAB3977096.1"/>
    </source>
</evidence>
<keyword evidence="4" id="KW-0238">DNA-binding</keyword>
<dbReference type="GO" id="GO:0003677">
    <property type="term" value="F:DNA binding"/>
    <property type="evidence" value="ECO:0007669"/>
    <property type="project" value="UniProtKB-UniRule"/>
</dbReference>
<feature type="region of interest" description="Disordered" evidence="5">
    <location>
        <begin position="222"/>
        <end position="259"/>
    </location>
</feature>
<dbReference type="PANTHER" id="PTHR46927">
    <property type="entry name" value="AGAP005574-PA"/>
    <property type="match status" value="1"/>
</dbReference>
<sequence length="300" mass="34150">MAETQNSRAKGKSLGKYCVAGGPGNVSCKNNSKTEGISMHRFPSDSFVRAKWTTFVQRHRAQWKPSSTSVLCSAHFVLTDFEQRLDLNLQDPEKFTTKRWLKKGSIPCVDCIVLESQVQEISARKRRQIVRSMNLKPESSVTMNDGIDSGVLLEQEVENDQSCPQPDTEPQTVTGTSTAVSECQNCANHKTKFGRLWETYRKLKYRHRKLCKEARQLQQMCNSQKPDSNLSEYCQQTGTQEEVETDSDGIISHDADEKVGVYERDEDWVAMEEEINEEDYVTASEDEQMNEPSKCDIRSV</sequence>
<dbReference type="OrthoDB" id="5982876at2759"/>
<keyword evidence="7" id="KW-1185">Reference proteome</keyword>
<feature type="compositionally biased region" description="Acidic residues" evidence="5">
    <location>
        <begin position="277"/>
        <end position="289"/>
    </location>
</feature>
<dbReference type="InterPro" id="IPR052224">
    <property type="entry name" value="THAP_domain_protein"/>
</dbReference>
<evidence type="ECO:0000256" key="4">
    <source>
        <dbReference type="ARBA" id="ARBA00023125"/>
    </source>
</evidence>
<dbReference type="Pfam" id="PF05485">
    <property type="entry name" value="THAP"/>
    <property type="match status" value="1"/>
</dbReference>
<evidence type="ECO:0000256" key="2">
    <source>
        <dbReference type="ARBA" id="ARBA00022771"/>
    </source>
</evidence>
<dbReference type="EMBL" id="CACRXK020000029">
    <property type="protein sequence ID" value="CAB3977096.1"/>
    <property type="molecule type" value="Genomic_DNA"/>
</dbReference>
<dbReference type="AlphaFoldDB" id="A0A7D9H734"/>
<evidence type="ECO:0000256" key="3">
    <source>
        <dbReference type="ARBA" id="ARBA00022833"/>
    </source>
</evidence>
<dbReference type="SMART" id="SM00692">
    <property type="entry name" value="DM3"/>
    <property type="match status" value="1"/>
</dbReference>
<comment type="caution">
    <text evidence="6">The sequence shown here is derived from an EMBL/GenBank/DDBJ whole genome shotgun (WGS) entry which is preliminary data.</text>
</comment>
<feature type="region of interest" description="Disordered" evidence="5">
    <location>
        <begin position="277"/>
        <end position="300"/>
    </location>
</feature>
<dbReference type="SUPFAM" id="SSF57716">
    <property type="entry name" value="Glucocorticoid receptor-like (DNA-binding domain)"/>
    <property type="match status" value="1"/>
</dbReference>
<dbReference type="SMART" id="SM00980">
    <property type="entry name" value="THAP"/>
    <property type="match status" value="1"/>
</dbReference>
<evidence type="ECO:0000256" key="1">
    <source>
        <dbReference type="ARBA" id="ARBA00022723"/>
    </source>
</evidence>
<dbReference type="InterPro" id="IPR038441">
    <property type="entry name" value="THAP_Znf_sf"/>
</dbReference>
<gene>
    <name evidence="6" type="ORF">PACLA_8A069880</name>
</gene>